<feature type="region of interest" description="Disordered" evidence="6">
    <location>
        <begin position="58"/>
        <end position="79"/>
    </location>
</feature>
<name>Q4GXE6_9COLE</name>
<proteinExistence type="evidence at transcript level"/>
<keyword evidence="2 8" id="KW-0689">Ribosomal protein</keyword>
<evidence type="ECO:0000256" key="3">
    <source>
        <dbReference type="ARBA" id="ARBA00023274"/>
    </source>
</evidence>
<evidence type="ECO:0000256" key="2">
    <source>
        <dbReference type="ARBA" id="ARBA00022980"/>
    </source>
</evidence>
<dbReference type="PANTHER" id="PTHR10792:SF1">
    <property type="entry name" value="RIBOSOMAL PROTEIN L24"/>
    <property type="match status" value="1"/>
</dbReference>
<reference evidence="8" key="1">
    <citation type="submission" date="2005-07" db="EMBL/GenBank/DDBJ databases">
        <title>Ribosomal proteins of Coleoptera.</title>
        <authorList>
            <person name="Longhorn S.J."/>
            <person name="Vogler A.P."/>
        </authorList>
    </citation>
    <scope>NUCLEOTIDE SEQUENCE</scope>
</reference>
<sequence length="154" mass="17605">MKIGLCAYSGYKIYPGHGKTMVKVDGKQFTFLNSKCEHAHLMKRNPRKVTWTVLYRRKHKKGQGEEASKRRTRRTQKFQRAIVGASLNDILAKRNQRPEVRKAQREQAIRAAKEQKKSTKTVKKAAQPAKQKPVQKTKAAKNIQKAAPRVGGKR</sequence>
<evidence type="ECO:0000256" key="5">
    <source>
        <dbReference type="ARBA" id="ARBA00041213"/>
    </source>
</evidence>
<dbReference type="InterPro" id="IPR000988">
    <property type="entry name" value="Ribosomal_eL24-rel_N"/>
</dbReference>
<dbReference type="SUPFAM" id="SSF57716">
    <property type="entry name" value="Glucocorticoid receptor-like (DNA-binding domain)"/>
    <property type="match status" value="1"/>
</dbReference>
<feature type="compositionally biased region" description="Basic and acidic residues" evidence="6">
    <location>
        <begin position="96"/>
        <end position="117"/>
    </location>
</feature>
<dbReference type="GO" id="GO:0002181">
    <property type="term" value="P:cytoplasmic translation"/>
    <property type="evidence" value="ECO:0007669"/>
    <property type="project" value="TreeGrafter"/>
</dbReference>
<gene>
    <name evidence="8" type="primary">rpL24e</name>
</gene>
<comment type="similarity">
    <text evidence="1">Belongs to the eukaryotic ribosomal protein eL24 family.</text>
</comment>
<evidence type="ECO:0000256" key="6">
    <source>
        <dbReference type="SAM" id="MobiDB-lite"/>
    </source>
</evidence>
<accession>Q4GXE6</accession>
<keyword evidence="3" id="KW-0687">Ribonucleoprotein</keyword>
<evidence type="ECO:0000313" key="8">
    <source>
        <dbReference type="EMBL" id="CAJ17316.1"/>
    </source>
</evidence>
<dbReference type="AlphaFoldDB" id="Q4GXE6"/>
<dbReference type="GO" id="GO:0022625">
    <property type="term" value="C:cytosolic large ribosomal subunit"/>
    <property type="evidence" value="ECO:0007669"/>
    <property type="project" value="TreeGrafter"/>
</dbReference>
<dbReference type="Gene3D" id="6.10.250.1270">
    <property type="match status" value="1"/>
</dbReference>
<evidence type="ECO:0000256" key="1">
    <source>
        <dbReference type="ARBA" id="ARBA00005647"/>
    </source>
</evidence>
<dbReference type="SMART" id="SM00746">
    <property type="entry name" value="TRASH"/>
    <property type="match status" value="1"/>
</dbReference>
<dbReference type="PANTHER" id="PTHR10792">
    <property type="entry name" value="60S RIBOSOMAL PROTEIN L24"/>
    <property type="match status" value="1"/>
</dbReference>
<organism evidence="8">
    <name type="scientific">Hister sp. APV-2005</name>
    <dbReference type="NCBI Taxonomy" id="292455"/>
    <lineage>
        <taxon>Eukaryota</taxon>
        <taxon>Metazoa</taxon>
        <taxon>Ecdysozoa</taxon>
        <taxon>Arthropoda</taxon>
        <taxon>Hexapoda</taxon>
        <taxon>Insecta</taxon>
        <taxon>Pterygota</taxon>
        <taxon>Neoptera</taxon>
        <taxon>Endopterygota</taxon>
        <taxon>Coleoptera</taxon>
        <taxon>Polyphaga</taxon>
        <taxon>Staphyliniformia</taxon>
        <taxon>Histeridae</taxon>
        <taxon>Histerinae</taxon>
        <taxon>Hister</taxon>
    </lineage>
</organism>
<evidence type="ECO:0000256" key="4">
    <source>
        <dbReference type="ARBA" id="ARBA00040612"/>
    </source>
</evidence>
<dbReference type="InterPro" id="IPR056366">
    <property type="entry name" value="Ribosomal_eL24"/>
</dbReference>
<dbReference type="Gene3D" id="2.30.170.20">
    <property type="entry name" value="Ribosomal protein L24e"/>
    <property type="match status" value="1"/>
</dbReference>
<dbReference type="EMBL" id="AM049077">
    <property type="protein sequence ID" value="CAJ17316.1"/>
    <property type="molecule type" value="mRNA"/>
</dbReference>
<dbReference type="Pfam" id="PF01246">
    <property type="entry name" value="Ribosomal_L24e"/>
    <property type="match status" value="1"/>
</dbReference>
<dbReference type="InterPro" id="IPR038630">
    <property type="entry name" value="L24e/L24_sf"/>
</dbReference>
<feature type="region of interest" description="Disordered" evidence="6">
    <location>
        <begin position="93"/>
        <end position="154"/>
    </location>
</feature>
<dbReference type="GO" id="GO:0003729">
    <property type="term" value="F:mRNA binding"/>
    <property type="evidence" value="ECO:0007669"/>
    <property type="project" value="TreeGrafter"/>
</dbReference>
<dbReference type="InterPro" id="IPR011017">
    <property type="entry name" value="TRASH_dom"/>
</dbReference>
<dbReference type="FunFam" id="2.30.170.20:FF:000002">
    <property type="entry name" value="60S ribosomal protein L24"/>
    <property type="match status" value="1"/>
</dbReference>
<feature type="domain" description="TRASH" evidence="7">
    <location>
        <begin position="6"/>
        <end position="44"/>
    </location>
</feature>
<dbReference type="CDD" id="cd00472">
    <property type="entry name" value="Ribosomal_L24e_L24"/>
    <property type="match status" value="1"/>
</dbReference>
<dbReference type="GO" id="GO:0003735">
    <property type="term" value="F:structural constituent of ribosome"/>
    <property type="evidence" value="ECO:0007669"/>
    <property type="project" value="InterPro"/>
</dbReference>
<protein>
    <recommendedName>
        <fullName evidence="4">Large ribosomal subunit protein eL24</fullName>
    </recommendedName>
    <alternativeName>
        <fullName evidence="5">60S ribosomal protein L24</fullName>
    </alternativeName>
</protein>
<evidence type="ECO:0000259" key="7">
    <source>
        <dbReference type="SMART" id="SM00746"/>
    </source>
</evidence>